<dbReference type="PANTHER" id="PTHR18866:SF33">
    <property type="entry name" value="METHYLCROTONOYL-COA CARBOXYLASE SUBUNIT ALPHA, MITOCHONDRIAL-RELATED"/>
    <property type="match status" value="1"/>
</dbReference>
<evidence type="ECO:0000313" key="5">
    <source>
        <dbReference type="Proteomes" id="UP001153148"/>
    </source>
</evidence>
<evidence type="ECO:0000256" key="1">
    <source>
        <dbReference type="ARBA" id="ARBA00023267"/>
    </source>
</evidence>
<keyword evidence="1" id="KW-0092">Biotin</keyword>
<keyword evidence="5" id="KW-1185">Reference proteome</keyword>
<dbReference type="CDD" id="cd06850">
    <property type="entry name" value="biotinyl_domain"/>
    <property type="match status" value="1"/>
</dbReference>
<dbReference type="Proteomes" id="UP001153148">
    <property type="component" value="Unassembled WGS sequence"/>
</dbReference>
<reference evidence="4" key="1">
    <citation type="submission" date="2021-03" db="EMBL/GenBank/DDBJ databases">
        <authorList>
            <person name="Tran Van P."/>
        </authorList>
    </citation>
    <scope>NUCLEOTIDE SEQUENCE</scope>
</reference>
<dbReference type="InterPro" id="IPR011053">
    <property type="entry name" value="Single_hybrid_motif"/>
</dbReference>
<dbReference type="Gene3D" id="2.40.50.100">
    <property type="match status" value="1"/>
</dbReference>
<gene>
    <name evidence="4" type="ORF">TPAB3V08_LOCUS13872</name>
</gene>
<feature type="chain" id="PRO_5045868900" description="Lipoyl-binding domain-containing protein" evidence="2">
    <location>
        <begin position="23"/>
        <end position="126"/>
    </location>
</feature>
<name>A0ABN7PL76_TIMPD</name>
<comment type="caution">
    <text evidence="4">The sequence shown here is derived from an EMBL/GenBank/DDBJ whole genome shotgun (WGS) entry which is preliminary data.</text>
</comment>
<protein>
    <recommendedName>
        <fullName evidence="3">Lipoyl-binding domain-containing protein</fullName>
    </recommendedName>
</protein>
<feature type="domain" description="Lipoyl-binding" evidence="3">
    <location>
        <begin position="45"/>
        <end position="118"/>
    </location>
</feature>
<accession>A0ABN7PL76</accession>
<feature type="signal peptide" evidence="2">
    <location>
        <begin position="1"/>
        <end position="22"/>
    </location>
</feature>
<dbReference type="PROSITE" id="PS50968">
    <property type="entry name" value="BIOTINYL_LIPOYL"/>
    <property type="match status" value="1"/>
</dbReference>
<evidence type="ECO:0000256" key="2">
    <source>
        <dbReference type="SAM" id="SignalP"/>
    </source>
</evidence>
<dbReference type="Pfam" id="PF00364">
    <property type="entry name" value="Biotin_lipoyl"/>
    <property type="match status" value="1"/>
</dbReference>
<dbReference type="SUPFAM" id="SSF51230">
    <property type="entry name" value="Single hybrid motif"/>
    <property type="match status" value="1"/>
</dbReference>
<evidence type="ECO:0000259" key="3">
    <source>
        <dbReference type="PROSITE" id="PS50968"/>
    </source>
</evidence>
<dbReference type="PROSITE" id="PS00188">
    <property type="entry name" value="BIOTIN"/>
    <property type="match status" value="1"/>
</dbReference>
<sequence length="126" mass="13661">MGLVVVRVLLGFLETLIGPTVFQDGSYLFRLTPPRYLKRLGSKDLHQAGDTAVAPMPGVVDKVWVAPGDSVQAGDPLMVLIAMKMEHIIRAPRAGIVAKVLFSSKDNVGKNSTVVTFQPELDSEMQ</sequence>
<dbReference type="EMBL" id="CAJPIN010060901">
    <property type="protein sequence ID" value="CAG2066929.1"/>
    <property type="molecule type" value="Genomic_DNA"/>
</dbReference>
<dbReference type="InterPro" id="IPR050856">
    <property type="entry name" value="Biotin_carboxylase_complex"/>
</dbReference>
<dbReference type="PANTHER" id="PTHR18866">
    <property type="entry name" value="CARBOXYLASE:PYRUVATE/ACETYL-COA/PROPIONYL-COA CARBOXYLASE"/>
    <property type="match status" value="1"/>
</dbReference>
<evidence type="ECO:0000313" key="4">
    <source>
        <dbReference type="EMBL" id="CAG2066929.1"/>
    </source>
</evidence>
<keyword evidence="2" id="KW-0732">Signal</keyword>
<proteinExistence type="predicted"/>
<dbReference type="InterPro" id="IPR000089">
    <property type="entry name" value="Biotin_lipoyl"/>
</dbReference>
<organism evidence="4 5">
    <name type="scientific">Timema podura</name>
    <name type="common">Walking stick</name>
    <dbReference type="NCBI Taxonomy" id="61482"/>
    <lineage>
        <taxon>Eukaryota</taxon>
        <taxon>Metazoa</taxon>
        <taxon>Ecdysozoa</taxon>
        <taxon>Arthropoda</taxon>
        <taxon>Hexapoda</taxon>
        <taxon>Insecta</taxon>
        <taxon>Pterygota</taxon>
        <taxon>Neoptera</taxon>
        <taxon>Polyneoptera</taxon>
        <taxon>Phasmatodea</taxon>
        <taxon>Timematodea</taxon>
        <taxon>Timematoidea</taxon>
        <taxon>Timematidae</taxon>
        <taxon>Timema</taxon>
    </lineage>
</organism>
<dbReference type="InterPro" id="IPR001882">
    <property type="entry name" value="Biotin_BS"/>
</dbReference>